<evidence type="ECO:0000256" key="1">
    <source>
        <dbReference type="ARBA" id="ARBA00007692"/>
    </source>
</evidence>
<keyword evidence="2" id="KW-0805">Transcription regulation</keyword>
<sequence>MLNVLRVIARIPWIAVERFSLCRLRFLHDFADQALPPSSSSSDLNVSYLVKSWGLSQSVALSLANRINLKSAENADSVLALLRAHGFATNHIASIITKSPRILFSDAEGNIKPKLDFFLGVGVSSDGLVKLITAMPSILRCSLEMRLRPNFDMLKTICGSDKELLGNTSRFVWLLQRNFEKEICPNLKTLRDHGVPPSSIVRLSILAPQVLLRNPAKFSKSVVYLKEIGIDPSKSYFVFGLKAMWVLSKRTWERRFQLYHSLGWSAEETISAFKKFPICMTISDNNIKRTFDFFVKRLNWMPSFVAKQPVLLCYSLEKTVVPRHNVMNILASKGLEIKKLSMTTILRTSEKKFLDKYVLKYKDQAPEVLEAYKNKIVGLNENTLF</sequence>
<evidence type="ECO:0000313" key="5">
    <source>
        <dbReference type="Proteomes" id="UP000775213"/>
    </source>
</evidence>
<protein>
    <submittedName>
        <fullName evidence="4">Uncharacterized protein</fullName>
    </submittedName>
</protein>
<accession>A0AAV7H6L2</accession>
<gene>
    <name evidence="4" type="ORF">IEQ34_004879</name>
</gene>
<dbReference type="Gene3D" id="1.25.70.10">
    <property type="entry name" value="Transcription termination factor 3, mitochondrial"/>
    <property type="match status" value="1"/>
</dbReference>
<reference evidence="4 5" key="1">
    <citation type="journal article" date="2021" name="Hortic Res">
        <title>Chromosome-scale assembly of the Dendrobium chrysotoxum genome enhances the understanding of orchid evolution.</title>
        <authorList>
            <person name="Zhang Y."/>
            <person name="Zhang G.Q."/>
            <person name="Zhang D."/>
            <person name="Liu X.D."/>
            <person name="Xu X.Y."/>
            <person name="Sun W.H."/>
            <person name="Yu X."/>
            <person name="Zhu X."/>
            <person name="Wang Z.W."/>
            <person name="Zhao X."/>
            <person name="Zhong W.Y."/>
            <person name="Chen H."/>
            <person name="Yin W.L."/>
            <person name="Huang T."/>
            <person name="Niu S.C."/>
            <person name="Liu Z.J."/>
        </authorList>
    </citation>
    <scope>NUCLEOTIDE SEQUENCE [LARGE SCALE GENOMIC DNA]</scope>
    <source>
        <strain evidence="4">Lindl</strain>
    </source>
</reference>
<dbReference type="FunFam" id="1.25.70.10:FF:000001">
    <property type="entry name" value="Mitochondrial transcription termination factor-like"/>
    <property type="match status" value="1"/>
</dbReference>
<comment type="caution">
    <text evidence="4">The sequence shown here is derived from an EMBL/GenBank/DDBJ whole genome shotgun (WGS) entry which is preliminary data.</text>
</comment>
<dbReference type="Pfam" id="PF02536">
    <property type="entry name" value="mTERF"/>
    <property type="match status" value="1"/>
</dbReference>
<keyword evidence="3" id="KW-0809">Transit peptide</keyword>
<dbReference type="GO" id="GO:0006353">
    <property type="term" value="P:DNA-templated transcription termination"/>
    <property type="evidence" value="ECO:0007669"/>
    <property type="project" value="UniProtKB-KW"/>
</dbReference>
<dbReference type="GO" id="GO:0003676">
    <property type="term" value="F:nucleic acid binding"/>
    <property type="evidence" value="ECO:0007669"/>
    <property type="project" value="InterPro"/>
</dbReference>
<dbReference type="Proteomes" id="UP000775213">
    <property type="component" value="Unassembled WGS sequence"/>
</dbReference>
<dbReference type="AlphaFoldDB" id="A0AAV7H6L2"/>
<dbReference type="InterPro" id="IPR038538">
    <property type="entry name" value="MTERF_sf"/>
</dbReference>
<dbReference type="PANTHER" id="PTHR13068:SF236">
    <property type="entry name" value="OS02G0749800 PROTEIN"/>
    <property type="match status" value="1"/>
</dbReference>
<comment type="similarity">
    <text evidence="1">Belongs to the mTERF family.</text>
</comment>
<name>A0AAV7H6L2_DENCH</name>
<keyword evidence="5" id="KW-1185">Reference proteome</keyword>
<proteinExistence type="inferred from homology"/>
<evidence type="ECO:0000313" key="4">
    <source>
        <dbReference type="EMBL" id="KAH0464776.1"/>
    </source>
</evidence>
<organism evidence="4 5">
    <name type="scientific">Dendrobium chrysotoxum</name>
    <name type="common">Orchid</name>
    <dbReference type="NCBI Taxonomy" id="161865"/>
    <lineage>
        <taxon>Eukaryota</taxon>
        <taxon>Viridiplantae</taxon>
        <taxon>Streptophyta</taxon>
        <taxon>Embryophyta</taxon>
        <taxon>Tracheophyta</taxon>
        <taxon>Spermatophyta</taxon>
        <taxon>Magnoliopsida</taxon>
        <taxon>Liliopsida</taxon>
        <taxon>Asparagales</taxon>
        <taxon>Orchidaceae</taxon>
        <taxon>Epidendroideae</taxon>
        <taxon>Malaxideae</taxon>
        <taxon>Dendrobiinae</taxon>
        <taxon>Dendrobium</taxon>
    </lineage>
</organism>
<dbReference type="PANTHER" id="PTHR13068">
    <property type="entry name" value="CGI-12 PROTEIN-RELATED"/>
    <property type="match status" value="1"/>
</dbReference>
<keyword evidence="2" id="KW-0806">Transcription termination</keyword>
<dbReference type="SMART" id="SM00733">
    <property type="entry name" value="Mterf"/>
    <property type="match status" value="6"/>
</dbReference>
<dbReference type="InterPro" id="IPR003690">
    <property type="entry name" value="MTERF"/>
</dbReference>
<dbReference type="EMBL" id="JAGFBR010000006">
    <property type="protein sequence ID" value="KAH0464776.1"/>
    <property type="molecule type" value="Genomic_DNA"/>
</dbReference>
<keyword evidence="2" id="KW-0804">Transcription</keyword>
<evidence type="ECO:0000256" key="3">
    <source>
        <dbReference type="ARBA" id="ARBA00022946"/>
    </source>
</evidence>
<evidence type="ECO:0000256" key="2">
    <source>
        <dbReference type="ARBA" id="ARBA00022472"/>
    </source>
</evidence>